<dbReference type="OrthoDB" id="2505440at2759"/>
<dbReference type="Pfam" id="PF02229">
    <property type="entry name" value="PC4"/>
    <property type="match status" value="1"/>
</dbReference>
<gene>
    <name evidence="8" type="ORF">IWQ62_004893</name>
</gene>
<dbReference type="InterPro" id="IPR009044">
    <property type="entry name" value="ssDNA-bd_transcriptional_reg"/>
</dbReference>
<feature type="non-terminal residue" evidence="8">
    <location>
        <position position="131"/>
    </location>
</feature>
<keyword evidence="9" id="KW-1185">Reference proteome</keyword>
<dbReference type="GO" id="GO:0003677">
    <property type="term" value="F:DNA binding"/>
    <property type="evidence" value="ECO:0007669"/>
    <property type="project" value="UniProtKB-KW"/>
</dbReference>
<proteinExistence type="inferred from homology"/>
<dbReference type="PANTHER" id="PTHR13215">
    <property type="entry name" value="RNA POLYMERASE II TRANSCRIPTIONAL COACTIVATOR"/>
    <property type="match status" value="1"/>
</dbReference>
<evidence type="ECO:0000256" key="3">
    <source>
        <dbReference type="ARBA" id="ARBA00023015"/>
    </source>
</evidence>
<comment type="subcellular location">
    <subcellularLocation>
        <location evidence="1">Nucleus</location>
    </subcellularLocation>
</comment>
<evidence type="ECO:0000313" key="8">
    <source>
        <dbReference type="EMBL" id="KAJ1958483.1"/>
    </source>
</evidence>
<evidence type="ECO:0000313" key="9">
    <source>
        <dbReference type="Proteomes" id="UP001150925"/>
    </source>
</evidence>
<evidence type="ECO:0000256" key="1">
    <source>
        <dbReference type="ARBA" id="ARBA00004123"/>
    </source>
</evidence>
<dbReference type="GO" id="GO:0005634">
    <property type="term" value="C:nucleus"/>
    <property type="evidence" value="ECO:0007669"/>
    <property type="project" value="UniProtKB-SubCell"/>
</dbReference>
<comment type="similarity">
    <text evidence="2">Belongs to the transcriptional coactivator PC4 family.</text>
</comment>
<dbReference type="EMBL" id="JANBPY010001784">
    <property type="protein sequence ID" value="KAJ1958483.1"/>
    <property type="molecule type" value="Genomic_DNA"/>
</dbReference>
<dbReference type="SUPFAM" id="SSF54447">
    <property type="entry name" value="ssDNA-binding transcriptional regulator domain"/>
    <property type="match status" value="1"/>
</dbReference>
<evidence type="ECO:0000256" key="4">
    <source>
        <dbReference type="ARBA" id="ARBA00023125"/>
    </source>
</evidence>
<keyword evidence="6" id="KW-0539">Nucleus</keyword>
<dbReference type="InterPro" id="IPR003173">
    <property type="entry name" value="PC4_C"/>
</dbReference>
<evidence type="ECO:0000259" key="7">
    <source>
        <dbReference type="Pfam" id="PF02229"/>
    </source>
</evidence>
<organism evidence="8 9">
    <name type="scientific">Dispira parvispora</name>
    <dbReference type="NCBI Taxonomy" id="1520584"/>
    <lineage>
        <taxon>Eukaryota</taxon>
        <taxon>Fungi</taxon>
        <taxon>Fungi incertae sedis</taxon>
        <taxon>Zoopagomycota</taxon>
        <taxon>Kickxellomycotina</taxon>
        <taxon>Dimargaritomycetes</taxon>
        <taxon>Dimargaritales</taxon>
        <taxon>Dimargaritaceae</taxon>
        <taxon>Dispira</taxon>
    </lineage>
</organism>
<accession>A0A9W8ANW6</accession>
<dbReference type="Gene3D" id="2.30.31.10">
    <property type="entry name" value="Transcriptional Coactivator Pc4, Chain A"/>
    <property type="match status" value="1"/>
</dbReference>
<sequence>PEKTIPDDSPSKSPSVAQGPQCYWSNMHPYVSFSYTDGTPCPATTAATSHCTTYNLTVRSTTVFAYFPQLGPKRRVTVRKWKNSQFIDIREYYVDKSGSEAPGKKGISLSMAQWKALKECIYDVDQLLESD</sequence>
<evidence type="ECO:0000256" key="5">
    <source>
        <dbReference type="ARBA" id="ARBA00023163"/>
    </source>
</evidence>
<keyword evidence="4" id="KW-0238">DNA-binding</keyword>
<reference evidence="8" key="1">
    <citation type="submission" date="2022-07" db="EMBL/GenBank/DDBJ databases">
        <title>Phylogenomic reconstructions and comparative analyses of Kickxellomycotina fungi.</title>
        <authorList>
            <person name="Reynolds N.K."/>
            <person name="Stajich J.E."/>
            <person name="Barry K."/>
            <person name="Grigoriev I.V."/>
            <person name="Crous P."/>
            <person name="Smith M.E."/>
        </authorList>
    </citation>
    <scope>NUCLEOTIDE SEQUENCE</scope>
    <source>
        <strain evidence="8">RSA 1196</strain>
    </source>
</reference>
<keyword evidence="3" id="KW-0805">Transcription regulation</keyword>
<dbReference type="GO" id="GO:0060261">
    <property type="term" value="P:positive regulation of transcription initiation by RNA polymerase II"/>
    <property type="evidence" value="ECO:0007669"/>
    <property type="project" value="InterPro"/>
</dbReference>
<dbReference type="Proteomes" id="UP001150925">
    <property type="component" value="Unassembled WGS sequence"/>
</dbReference>
<name>A0A9W8ANW6_9FUNG</name>
<evidence type="ECO:0000256" key="6">
    <source>
        <dbReference type="ARBA" id="ARBA00023242"/>
    </source>
</evidence>
<feature type="domain" description="Transcriptional coactivator p15 (PC4) C-terminal" evidence="7">
    <location>
        <begin position="70"/>
        <end position="119"/>
    </location>
</feature>
<dbReference type="GO" id="GO:0003713">
    <property type="term" value="F:transcription coactivator activity"/>
    <property type="evidence" value="ECO:0007669"/>
    <property type="project" value="InterPro"/>
</dbReference>
<comment type="caution">
    <text evidence="8">The sequence shown here is derived from an EMBL/GenBank/DDBJ whole genome shotgun (WGS) entry which is preliminary data.</text>
</comment>
<protein>
    <recommendedName>
        <fullName evidence="7">Transcriptional coactivator p15 (PC4) C-terminal domain-containing protein</fullName>
    </recommendedName>
</protein>
<dbReference type="InterPro" id="IPR045125">
    <property type="entry name" value="Sub1/Tcp4-like"/>
</dbReference>
<dbReference type="AlphaFoldDB" id="A0A9W8ANW6"/>
<evidence type="ECO:0000256" key="2">
    <source>
        <dbReference type="ARBA" id="ARBA00009001"/>
    </source>
</evidence>
<keyword evidence="5" id="KW-0804">Transcription</keyword>